<sequence length="362" mass="39747">MKLNYTLPVIVLIASVIFSCPVTANSEEGVAGTNNLVLSKINGSNDRVNETVEPVKNGKTSDLGKNDSKEQLESREREIEQKKADGGAQKNELKENEKSNPKSKNEAKEGRLPLVREKCDSSSNRCTDDDKTLVACLRVPGNESPALSLLIQNMGKGSLSITISAPDLVQLEKKQIELQENKDTEPMLEAMPSVPSGKCYSESTLSRLIKVSIRGVESGHFIILTAGHGNCSLNFRDQFVGMKKAGDSNDSSYSYNIFNLTLSKGFLFLVALLLLVVSVFMSTKLGRKYFARKSPKYQKLDMELPVSHGSKLESGENEGWDDSWGDSWDDEEAPMTPSLPVTPSLSSKGIASRKFSKEGWKD</sequence>
<keyword evidence="2" id="KW-1133">Transmembrane helix</keyword>
<feature type="compositionally biased region" description="Low complexity" evidence="1">
    <location>
        <begin position="334"/>
        <end position="347"/>
    </location>
</feature>
<feature type="signal peptide" evidence="3">
    <location>
        <begin position="1"/>
        <end position="24"/>
    </location>
</feature>
<protein>
    <recommendedName>
        <fullName evidence="4">DUF7356 domain-containing protein</fullName>
    </recommendedName>
</protein>
<feature type="transmembrane region" description="Helical" evidence="2">
    <location>
        <begin position="266"/>
        <end position="286"/>
    </location>
</feature>
<feature type="chain" id="PRO_5045085334" description="DUF7356 domain-containing protein" evidence="3">
    <location>
        <begin position="25"/>
        <end position="362"/>
    </location>
</feature>
<evidence type="ECO:0000256" key="1">
    <source>
        <dbReference type="SAM" id="MobiDB-lite"/>
    </source>
</evidence>
<comment type="caution">
    <text evidence="5">The sequence shown here is derived from an EMBL/GenBank/DDBJ whole genome shotgun (WGS) entry which is preliminary data.</text>
</comment>
<evidence type="ECO:0000256" key="3">
    <source>
        <dbReference type="SAM" id="SignalP"/>
    </source>
</evidence>
<evidence type="ECO:0000256" key="2">
    <source>
        <dbReference type="SAM" id="Phobius"/>
    </source>
</evidence>
<keyword evidence="2" id="KW-0812">Transmembrane</keyword>
<evidence type="ECO:0000259" key="4">
    <source>
        <dbReference type="Pfam" id="PF24053"/>
    </source>
</evidence>
<feature type="compositionally biased region" description="Acidic residues" evidence="1">
    <location>
        <begin position="315"/>
        <end position="333"/>
    </location>
</feature>
<dbReference type="Pfam" id="PF24053">
    <property type="entry name" value="DUF7356"/>
    <property type="match status" value="1"/>
</dbReference>
<evidence type="ECO:0000313" key="5">
    <source>
        <dbReference type="EMBL" id="KAK6137295.1"/>
    </source>
</evidence>
<keyword evidence="6" id="KW-1185">Reference proteome</keyword>
<feature type="region of interest" description="Disordered" evidence="1">
    <location>
        <begin position="308"/>
        <end position="362"/>
    </location>
</feature>
<dbReference type="PROSITE" id="PS51257">
    <property type="entry name" value="PROKAR_LIPOPROTEIN"/>
    <property type="match status" value="1"/>
</dbReference>
<reference evidence="5 6" key="1">
    <citation type="journal article" date="2021" name="Comput. Struct. Biotechnol. J.">
        <title>De novo genome assembly of the potent medicinal plant Rehmannia glutinosa using nanopore technology.</title>
        <authorList>
            <person name="Ma L."/>
            <person name="Dong C."/>
            <person name="Song C."/>
            <person name="Wang X."/>
            <person name="Zheng X."/>
            <person name="Niu Y."/>
            <person name="Chen S."/>
            <person name="Feng W."/>
        </authorList>
    </citation>
    <scope>NUCLEOTIDE SEQUENCE [LARGE SCALE GENOMIC DNA]</scope>
    <source>
        <strain evidence="5">DH-2019</strain>
    </source>
</reference>
<feature type="region of interest" description="Disordered" evidence="1">
    <location>
        <begin position="48"/>
        <end position="123"/>
    </location>
</feature>
<proteinExistence type="predicted"/>
<name>A0ABR0VSL9_REHGL</name>
<gene>
    <name evidence="5" type="ORF">DH2020_028967</name>
</gene>
<evidence type="ECO:0000313" key="6">
    <source>
        <dbReference type="Proteomes" id="UP001318860"/>
    </source>
</evidence>
<keyword evidence="2" id="KW-0472">Membrane</keyword>
<dbReference type="PANTHER" id="PTHR34200:SF8">
    <property type="entry name" value="TRANSMEMBRANE PROTEIN"/>
    <property type="match status" value="1"/>
</dbReference>
<organism evidence="5 6">
    <name type="scientific">Rehmannia glutinosa</name>
    <name type="common">Chinese foxglove</name>
    <dbReference type="NCBI Taxonomy" id="99300"/>
    <lineage>
        <taxon>Eukaryota</taxon>
        <taxon>Viridiplantae</taxon>
        <taxon>Streptophyta</taxon>
        <taxon>Embryophyta</taxon>
        <taxon>Tracheophyta</taxon>
        <taxon>Spermatophyta</taxon>
        <taxon>Magnoliopsida</taxon>
        <taxon>eudicotyledons</taxon>
        <taxon>Gunneridae</taxon>
        <taxon>Pentapetalae</taxon>
        <taxon>asterids</taxon>
        <taxon>lamiids</taxon>
        <taxon>Lamiales</taxon>
        <taxon>Orobanchaceae</taxon>
        <taxon>Rehmannieae</taxon>
        <taxon>Rehmannia</taxon>
    </lineage>
</organism>
<dbReference type="EMBL" id="JABTTQ020000858">
    <property type="protein sequence ID" value="KAK6137295.1"/>
    <property type="molecule type" value="Genomic_DNA"/>
</dbReference>
<dbReference type="InterPro" id="IPR055780">
    <property type="entry name" value="DUF7356"/>
</dbReference>
<dbReference type="PANTHER" id="PTHR34200">
    <property type="entry name" value="DENTIN SIALOPHOSPHOPROTEIN-LIKE ISOFORM X1"/>
    <property type="match status" value="1"/>
</dbReference>
<keyword evidence="3" id="KW-0732">Signal</keyword>
<dbReference type="Proteomes" id="UP001318860">
    <property type="component" value="Unassembled WGS sequence"/>
</dbReference>
<feature type="domain" description="DUF7356" evidence="4">
    <location>
        <begin position="116"/>
        <end position="237"/>
    </location>
</feature>
<accession>A0ABR0VSL9</accession>
<feature type="compositionally biased region" description="Basic and acidic residues" evidence="1">
    <location>
        <begin position="62"/>
        <end position="123"/>
    </location>
</feature>